<evidence type="ECO:0000313" key="5">
    <source>
        <dbReference type="Proteomes" id="UP001187471"/>
    </source>
</evidence>
<feature type="compositionally biased region" description="Low complexity" evidence="2">
    <location>
        <begin position="176"/>
        <end position="189"/>
    </location>
</feature>
<organism evidence="4 5">
    <name type="scientific">Escallonia rubra</name>
    <dbReference type="NCBI Taxonomy" id="112253"/>
    <lineage>
        <taxon>Eukaryota</taxon>
        <taxon>Viridiplantae</taxon>
        <taxon>Streptophyta</taxon>
        <taxon>Embryophyta</taxon>
        <taxon>Tracheophyta</taxon>
        <taxon>Spermatophyta</taxon>
        <taxon>Magnoliopsida</taxon>
        <taxon>eudicotyledons</taxon>
        <taxon>Gunneridae</taxon>
        <taxon>Pentapetalae</taxon>
        <taxon>asterids</taxon>
        <taxon>campanulids</taxon>
        <taxon>Escalloniales</taxon>
        <taxon>Escalloniaceae</taxon>
        <taxon>Escallonia</taxon>
    </lineage>
</organism>
<dbReference type="Pfam" id="PF05030">
    <property type="entry name" value="SSXT"/>
    <property type="match status" value="1"/>
</dbReference>
<dbReference type="EMBL" id="JAVXUO010000045">
    <property type="protein sequence ID" value="KAK2995893.1"/>
    <property type="molecule type" value="Genomic_DNA"/>
</dbReference>
<evidence type="ECO:0000259" key="3">
    <source>
        <dbReference type="Pfam" id="PF05030"/>
    </source>
</evidence>
<reference evidence="4" key="1">
    <citation type="submission" date="2022-12" db="EMBL/GenBank/DDBJ databases">
        <title>Draft genome assemblies for two species of Escallonia (Escalloniales).</title>
        <authorList>
            <person name="Chanderbali A."/>
            <person name="Dervinis C."/>
            <person name="Anghel I."/>
            <person name="Soltis D."/>
            <person name="Soltis P."/>
            <person name="Zapata F."/>
        </authorList>
    </citation>
    <scope>NUCLEOTIDE SEQUENCE</scope>
    <source>
        <strain evidence="4">UCBG92.1500</strain>
        <tissue evidence="4">Leaf</tissue>
    </source>
</reference>
<sequence length="198" mass="21691">MQQQPSPTLNSATPFPSNNITTEQIQKYLEDNKKLIMAILEFQNLGKLNECAQYQALLQKNLMYLAAIADAQPQPSTPSQMPPNTIAQQGNYIQQPQAATPQQQVAGPRMPFQLNALRPQDQQQQLLHFQQQQQHIQGHVGLRPGTNNSMHGMRQAMQPGTLGNLMDARGSQQEVSEAGSAEGHGRSASGRGGGNREA</sequence>
<protein>
    <recommendedName>
        <fullName evidence="3">SS18 N-terminal domain-containing protein</fullName>
    </recommendedName>
</protein>
<evidence type="ECO:0000256" key="2">
    <source>
        <dbReference type="SAM" id="MobiDB-lite"/>
    </source>
</evidence>
<dbReference type="Proteomes" id="UP001187471">
    <property type="component" value="Unassembled WGS sequence"/>
</dbReference>
<feature type="region of interest" description="Disordered" evidence="2">
    <location>
        <begin position="154"/>
        <end position="198"/>
    </location>
</feature>
<keyword evidence="5" id="KW-1185">Reference proteome</keyword>
<dbReference type="AlphaFoldDB" id="A0AA88UVN5"/>
<name>A0AA88UVN5_9ASTE</name>
<comment type="caution">
    <text evidence="4">The sequence shown here is derived from an EMBL/GenBank/DDBJ whole genome shotgun (WGS) entry which is preliminary data.</text>
</comment>
<comment type="similarity">
    <text evidence="1">Belongs to the SS18 family.</text>
</comment>
<gene>
    <name evidence="4" type="ORF">RJ640_028301</name>
</gene>
<evidence type="ECO:0000256" key="1">
    <source>
        <dbReference type="ARBA" id="ARBA00007945"/>
    </source>
</evidence>
<accession>A0AA88UVN5</accession>
<dbReference type="InterPro" id="IPR007726">
    <property type="entry name" value="SS18_N"/>
</dbReference>
<feature type="domain" description="SS18 N-terminal" evidence="3">
    <location>
        <begin position="19"/>
        <end position="75"/>
    </location>
</feature>
<proteinExistence type="inferred from homology"/>
<evidence type="ECO:0000313" key="4">
    <source>
        <dbReference type="EMBL" id="KAK2995893.1"/>
    </source>
</evidence>